<evidence type="ECO:0000313" key="2">
    <source>
        <dbReference type="Proteomes" id="UP000886749"/>
    </source>
</evidence>
<organism evidence="1 2">
    <name type="scientific">Candidatus Egerieicola pullicola</name>
    <dbReference type="NCBI Taxonomy" id="2840775"/>
    <lineage>
        <taxon>Bacteria</taxon>
        <taxon>Bacillati</taxon>
        <taxon>Bacillota</taxon>
        <taxon>Clostridia</taxon>
        <taxon>Eubacteriales</taxon>
        <taxon>Oscillospiraceae</taxon>
        <taxon>Oscillospiraceae incertae sedis</taxon>
        <taxon>Candidatus Egerieicola</taxon>
    </lineage>
</organism>
<protein>
    <submittedName>
        <fullName evidence="1">Uncharacterized protein</fullName>
    </submittedName>
</protein>
<reference evidence="1" key="2">
    <citation type="journal article" date="2021" name="PeerJ">
        <title>Extensive microbial diversity within the chicken gut microbiome revealed by metagenomics and culture.</title>
        <authorList>
            <person name="Gilroy R."/>
            <person name="Ravi A."/>
            <person name="Getino M."/>
            <person name="Pursley I."/>
            <person name="Horton D.L."/>
            <person name="Alikhan N.F."/>
            <person name="Baker D."/>
            <person name="Gharbi K."/>
            <person name="Hall N."/>
            <person name="Watson M."/>
            <person name="Adriaenssens E.M."/>
            <person name="Foster-Nyarko E."/>
            <person name="Jarju S."/>
            <person name="Secka A."/>
            <person name="Antonio M."/>
            <person name="Oren A."/>
            <person name="Chaudhuri R.R."/>
            <person name="La Ragione R."/>
            <person name="Hildebrand F."/>
            <person name="Pallen M.J."/>
        </authorList>
    </citation>
    <scope>NUCLEOTIDE SEQUENCE</scope>
    <source>
        <strain evidence="1">CHK184-25365</strain>
    </source>
</reference>
<dbReference type="Proteomes" id="UP000886749">
    <property type="component" value="Unassembled WGS sequence"/>
</dbReference>
<evidence type="ECO:0000313" key="1">
    <source>
        <dbReference type="EMBL" id="HIR41098.1"/>
    </source>
</evidence>
<dbReference type="AlphaFoldDB" id="A0A9D1AIS4"/>
<gene>
    <name evidence="1" type="ORF">IAB36_04635</name>
</gene>
<proteinExistence type="predicted"/>
<reference evidence="1" key="1">
    <citation type="submission" date="2020-10" db="EMBL/GenBank/DDBJ databases">
        <authorList>
            <person name="Gilroy R."/>
        </authorList>
    </citation>
    <scope>NUCLEOTIDE SEQUENCE</scope>
    <source>
        <strain evidence="1">CHK184-25365</strain>
    </source>
</reference>
<comment type="caution">
    <text evidence="1">The sequence shown here is derived from an EMBL/GenBank/DDBJ whole genome shotgun (WGS) entry which is preliminary data.</text>
</comment>
<accession>A0A9D1AIS4</accession>
<name>A0A9D1AIS4_9FIRM</name>
<sequence length="155" mass="16623">MADSQECKKTGISKKKEGNKMIKKTITIFLSILMLLTICGCSSNSTDATSSQTGSGGITYSGAINLAKQAIQNDEVGLVSLSLETGGLVRNVRLASGDAEHIENEDENYWDVTIKGTFAVYDEYGRYSDSEAFTAEVEVDGITGDVLGIIDYSID</sequence>
<dbReference type="EMBL" id="DVGY01000101">
    <property type="protein sequence ID" value="HIR41098.1"/>
    <property type="molecule type" value="Genomic_DNA"/>
</dbReference>